<comment type="caution">
    <text evidence="1">The sequence shown here is derived from an EMBL/GenBank/DDBJ whole genome shotgun (WGS) entry which is preliminary data.</text>
</comment>
<dbReference type="EMBL" id="JARKIF010000018">
    <property type="protein sequence ID" value="KAJ7619509.1"/>
    <property type="molecule type" value="Genomic_DNA"/>
</dbReference>
<dbReference type="AlphaFoldDB" id="A0AAD7BFM7"/>
<dbReference type="Proteomes" id="UP001221142">
    <property type="component" value="Unassembled WGS sequence"/>
</dbReference>
<keyword evidence="2" id="KW-1185">Reference proteome</keyword>
<protein>
    <submittedName>
        <fullName evidence="1">Uncharacterized protein</fullName>
    </submittedName>
</protein>
<proteinExistence type="predicted"/>
<accession>A0AAD7BFM7</accession>
<name>A0AAD7BFM7_9AGAR</name>
<evidence type="ECO:0000313" key="1">
    <source>
        <dbReference type="EMBL" id="KAJ7619509.1"/>
    </source>
</evidence>
<sequence length="159" mass="17682">MLSAVGRQNLRYYTSYHPAADETIGQFSSLLFKRLFFQCDLTIVNSSWEHDVAKDAFISVNGTIMPPATFLELIKDFHSTSVATLEKEETLLMAPKDPEGRTGTVAQTAQLVVKHQDGKIVVDQSSVTIMQVGEEDGRRKMTSLVETTVERMRQDAAAV</sequence>
<reference evidence="1" key="1">
    <citation type="submission" date="2023-03" db="EMBL/GenBank/DDBJ databases">
        <title>Massive genome expansion in bonnet fungi (Mycena s.s.) driven by repeated elements and novel gene families across ecological guilds.</title>
        <authorList>
            <consortium name="Lawrence Berkeley National Laboratory"/>
            <person name="Harder C.B."/>
            <person name="Miyauchi S."/>
            <person name="Viragh M."/>
            <person name="Kuo A."/>
            <person name="Thoen E."/>
            <person name="Andreopoulos B."/>
            <person name="Lu D."/>
            <person name="Skrede I."/>
            <person name="Drula E."/>
            <person name="Henrissat B."/>
            <person name="Morin E."/>
            <person name="Kohler A."/>
            <person name="Barry K."/>
            <person name="LaButti K."/>
            <person name="Morin E."/>
            <person name="Salamov A."/>
            <person name="Lipzen A."/>
            <person name="Mereny Z."/>
            <person name="Hegedus B."/>
            <person name="Baldrian P."/>
            <person name="Stursova M."/>
            <person name="Weitz H."/>
            <person name="Taylor A."/>
            <person name="Grigoriev I.V."/>
            <person name="Nagy L.G."/>
            <person name="Martin F."/>
            <person name="Kauserud H."/>
        </authorList>
    </citation>
    <scope>NUCLEOTIDE SEQUENCE</scope>
    <source>
        <strain evidence="1">9284</strain>
    </source>
</reference>
<evidence type="ECO:0000313" key="2">
    <source>
        <dbReference type="Proteomes" id="UP001221142"/>
    </source>
</evidence>
<gene>
    <name evidence="1" type="ORF">FB45DRAFT_160516</name>
</gene>
<organism evidence="1 2">
    <name type="scientific">Roridomyces roridus</name>
    <dbReference type="NCBI Taxonomy" id="1738132"/>
    <lineage>
        <taxon>Eukaryota</taxon>
        <taxon>Fungi</taxon>
        <taxon>Dikarya</taxon>
        <taxon>Basidiomycota</taxon>
        <taxon>Agaricomycotina</taxon>
        <taxon>Agaricomycetes</taxon>
        <taxon>Agaricomycetidae</taxon>
        <taxon>Agaricales</taxon>
        <taxon>Marasmiineae</taxon>
        <taxon>Mycenaceae</taxon>
        <taxon>Roridomyces</taxon>
    </lineage>
</organism>